<dbReference type="Gene3D" id="1.10.260.40">
    <property type="entry name" value="lambda repressor-like DNA-binding domains"/>
    <property type="match status" value="1"/>
</dbReference>
<dbReference type="EMBL" id="BK016120">
    <property type="protein sequence ID" value="DAF96600.1"/>
    <property type="molecule type" value="Genomic_DNA"/>
</dbReference>
<dbReference type="SMART" id="SM00530">
    <property type="entry name" value="HTH_XRE"/>
    <property type="match status" value="1"/>
</dbReference>
<dbReference type="GO" id="GO:0003677">
    <property type="term" value="F:DNA binding"/>
    <property type="evidence" value="ECO:0007669"/>
    <property type="project" value="InterPro"/>
</dbReference>
<protein>
    <submittedName>
        <fullName evidence="2">Helix-turn-helix domain protein</fullName>
    </submittedName>
</protein>
<sequence>MEGNNKPKSEINLRKLMQKLGLGTNAFAEKCGMSSQSMSQFLRNKSLTTNTIYRIATALDIDPRDMFFPTEEKNNLLSNADKKEQEGKTLNAALWGDLPEGVTCRDVKFVQQAEENQQQMIQTSTFCPHCGKKVRVGVVLLSGEC</sequence>
<feature type="domain" description="HTH cro/C1-type" evidence="1">
    <location>
        <begin position="13"/>
        <end position="66"/>
    </location>
</feature>
<name>A0A8S5UQ26_9CAUD</name>
<evidence type="ECO:0000259" key="1">
    <source>
        <dbReference type="PROSITE" id="PS50943"/>
    </source>
</evidence>
<dbReference type="Pfam" id="PF13443">
    <property type="entry name" value="HTH_26"/>
    <property type="match status" value="1"/>
</dbReference>
<dbReference type="InterPro" id="IPR010982">
    <property type="entry name" value="Lambda_DNA-bd_dom_sf"/>
</dbReference>
<dbReference type="PROSITE" id="PS50943">
    <property type="entry name" value="HTH_CROC1"/>
    <property type="match status" value="1"/>
</dbReference>
<organism evidence="2">
    <name type="scientific">Siphoviridae sp. ctfrT39</name>
    <dbReference type="NCBI Taxonomy" id="2825598"/>
    <lineage>
        <taxon>Viruses</taxon>
        <taxon>Duplodnaviria</taxon>
        <taxon>Heunggongvirae</taxon>
        <taxon>Uroviricota</taxon>
        <taxon>Caudoviricetes</taxon>
    </lineage>
</organism>
<dbReference type="InterPro" id="IPR001387">
    <property type="entry name" value="Cro/C1-type_HTH"/>
</dbReference>
<evidence type="ECO:0000313" key="2">
    <source>
        <dbReference type="EMBL" id="DAF96600.1"/>
    </source>
</evidence>
<accession>A0A8S5UQ26</accession>
<dbReference type="CDD" id="cd00093">
    <property type="entry name" value="HTH_XRE"/>
    <property type="match status" value="1"/>
</dbReference>
<dbReference type="SUPFAM" id="SSF47413">
    <property type="entry name" value="lambda repressor-like DNA-binding domains"/>
    <property type="match status" value="1"/>
</dbReference>
<proteinExistence type="predicted"/>
<reference evidence="2" key="1">
    <citation type="journal article" date="2021" name="Proc. Natl. Acad. Sci. U.S.A.">
        <title>A Catalog of Tens of Thousands of Viruses from Human Metagenomes Reveals Hidden Associations with Chronic Diseases.</title>
        <authorList>
            <person name="Tisza M.J."/>
            <person name="Buck C.B."/>
        </authorList>
    </citation>
    <scope>NUCLEOTIDE SEQUENCE</scope>
    <source>
        <strain evidence="2">CtfrT39</strain>
    </source>
</reference>